<protein>
    <recommendedName>
        <fullName evidence="11">Zinc finger RING-H2-type domain-containing protein</fullName>
    </recommendedName>
</protein>
<name>A0A8H5E6C7_9HYPO</name>
<dbReference type="PANTHER" id="PTHR11210">
    <property type="entry name" value="RING BOX"/>
    <property type="match status" value="1"/>
</dbReference>
<accession>A0A8H5E6C7</accession>
<organism evidence="12 13">
    <name type="scientific">Fusarium anthophilum</name>
    <dbReference type="NCBI Taxonomy" id="48485"/>
    <lineage>
        <taxon>Eukaryota</taxon>
        <taxon>Fungi</taxon>
        <taxon>Dikarya</taxon>
        <taxon>Ascomycota</taxon>
        <taxon>Pezizomycotina</taxon>
        <taxon>Sordariomycetes</taxon>
        <taxon>Hypocreomycetidae</taxon>
        <taxon>Hypocreales</taxon>
        <taxon>Nectriaceae</taxon>
        <taxon>Fusarium</taxon>
        <taxon>Fusarium fujikuroi species complex</taxon>
    </lineage>
</organism>
<evidence type="ECO:0000313" key="13">
    <source>
        <dbReference type="Proteomes" id="UP000573603"/>
    </source>
</evidence>
<comment type="caution">
    <text evidence="12">The sequence shown here is derived from an EMBL/GenBank/DDBJ whole genome shotgun (WGS) entry which is preliminary data.</text>
</comment>
<evidence type="ECO:0000256" key="4">
    <source>
        <dbReference type="ARBA" id="ARBA00022490"/>
    </source>
</evidence>
<dbReference type="Pfam" id="PF12678">
    <property type="entry name" value="zf-rbx1"/>
    <property type="match status" value="1"/>
</dbReference>
<evidence type="ECO:0000259" key="11">
    <source>
        <dbReference type="Pfam" id="PF12678"/>
    </source>
</evidence>
<dbReference type="Gene3D" id="3.30.40.10">
    <property type="entry name" value="Zinc/RING finger domain, C3HC4 (zinc finger)"/>
    <property type="match status" value="1"/>
</dbReference>
<dbReference type="InterPro" id="IPR024766">
    <property type="entry name" value="Znf_RING_H2"/>
</dbReference>
<evidence type="ECO:0000256" key="9">
    <source>
        <dbReference type="ARBA" id="ARBA00023242"/>
    </source>
</evidence>
<dbReference type="GO" id="GO:0008270">
    <property type="term" value="F:zinc ion binding"/>
    <property type="evidence" value="ECO:0007669"/>
    <property type="project" value="UniProtKB-KW"/>
</dbReference>
<dbReference type="UniPathway" id="UPA00143"/>
<dbReference type="FunFam" id="3.30.40.10:FF:000978">
    <property type="entry name" value="Ring-box 1, E3 ubiquitin protein ligase"/>
    <property type="match status" value="1"/>
</dbReference>
<feature type="domain" description="Zinc finger RING-H2-type" evidence="11">
    <location>
        <begin position="47"/>
        <end position="83"/>
    </location>
</feature>
<evidence type="ECO:0000256" key="3">
    <source>
        <dbReference type="ARBA" id="ARBA00004906"/>
    </source>
</evidence>
<evidence type="ECO:0000256" key="1">
    <source>
        <dbReference type="ARBA" id="ARBA00004123"/>
    </source>
</evidence>
<dbReference type="AlphaFoldDB" id="A0A8H5E6C7"/>
<evidence type="ECO:0000313" key="12">
    <source>
        <dbReference type="EMBL" id="KAF5248347.1"/>
    </source>
</evidence>
<dbReference type="GO" id="GO:0005634">
    <property type="term" value="C:nucleus"/>
    <property type="evidence" value="ECO:0007669"/>
    <property type="project" value="UniProtKB-SubCell"/>
</dbReference>
<comment type="subcellular location">
    <subcellularLocation>
        <location evidence="2">Cytoplasm</location>
    </subcellularLocation>
    <subcellularLocation>
        <location evidence="1">Nucleus</location>
    </subcellularLocation>
</comment>
<evidence type="ECO:0000256" key="2">
    <source>
        <dbReference type="ARBA" id="ARBA00004496"/>
    </source>
</evidence>
<reference evidence="12 13" key="1">
    <citation type="journal article" date="2020" name="BMC Genomics">
        <title>Correction to: Identification and distribution of gene clusters required for synthesis of sphingolipid metabolism inhibitors in diverse species of the filamentous fungus Fusarium.</title>
        <authorList>
            <person name="Kim H.S."/>
            <person name="Lohmar J.M."/>
            <person name="Busman M."/>
            <person name="Brown D.W."/>
            <person name="Naumann T.A."/>
            <person name="Divon H.H."/>
            <person name="Lysoe E."/>
            <person name="Uhlig S."/>
            <person name="Proctor R.H."/>
        </authorList>
    </citation>
    <scope>NUCLEOTIDE SEQUENCE [LARGE SCALE GENOMIC DNA]</scope>
    <source>
        <strain evidence="12 13">NRRL 25214</strain>
    </source>
</reference>
<evidence type="ECO:0000256" key="8">
    <source>
        <dbReference type="ARBA" id="ARBA00022833"/>
    </source>
</evidence>
<sequence length="172" mass="19136">MADVEMSDAPVAKKGEGSGSKSVEGKKKFEVKKWNAVALWAWDIVVDNCAICRNHIMDLCIECQANQASATSEECTVAWGICNVDRELDILEDVADNEGYQLVIIISQTIQRVIRHSLERKKTYARNDKENCGKELGELLSFKVLQWSFSQLLISGESALKAGQAQQGVPRF</sequence>
<comment type="pathway">
    <text evidence="3">Protein modification; protein ubiquitination.</text>
</comment>
<dbReference type="GO" id="GO:0005737">
    <property type="term" value="C:cytoplasm"/>
    <property type="evidence" value="ECO:0007669"/>
    <property type="project" value="UniProtKB-SubCell"/>
</dbReference>
<dbReference type="InterPro" id="IPR013083">
    <property type="entry name" value="Znf_RING/FYVE/PHD"/>
</dbReference>
<dbReference type="SUPFAM" id="SSF57850">
    <property type="entry name" value="RING/U-box"/>
    <property type="match status" value="1"/>
</dbReference>
<evidence type="ECO:0000256" key="6">
    <source>
        <dbReference type="ARBA" id="ARBA00022771"/>
    </source>
</evidence>
<proteinExistence type="predicted"/>
<dbReference type="GO" id="GO:0016567">
    <property type="term" value="P:protein ubiquitination"/>
    <property type="evidence" value="ECO:0007669"/>
    <property type="project" value="UniProtKB-UniPathway"/>
</dbReference>
<keyword evidence="7" id="KW-0833">Ubl conjugation pathway</keyword>
<keyword evidence="9" id="KW-0539">Nucleus</keyword>
<keyword evidence="6" id="KW-0863">Zinc-finger</keyword>
<dbReference type="EMBL" id="JABEVY010000131">
    <property type="protein sequence ID" value="KAF5248347.1"/>
    <property type="molecule type" value="Genomic_DNA"/>
</dbReference>
<evidence type="ECO:0000256" key="7">
    <source>
        <dbReference type="ARBA" id="ARBA00022786"/>
    </source>
</evidence>
<gene>
    <name evidence="12" type="ORF">FANTH_5976</name>
</gene>
<evidence type="ECO:0000256" key="10">
    <source>
        <dbReference type="SAM" id="MobiDB-lite"/>
    </source>
</evidence>
<keyword evidence="13" id="KW-1185">Reference proteome</keyword>
<dbReference type="InterPro" id="IPR051031">
    <property type="entry name" value="RING-box_E3_Ubiquitin_Ligase"/>
</dbReference>
<feature type="region of interest" description="Disordered" evidence="10">
    <location>
        <begin position="1"/>
        <end position="22"/>
    </location>
</feature>
<evidence type="ECO:0000256" key="5">
    <source>
        <dbReference type="ARBA" id="ARBA00022723"/>
    </source>
</evidence>
<dbReference type="Proteomes" id="UP000573603">
    <property type="component" value="Unassembled WGS sequence"/>
</dbReference>
<keyword evidence="5" id="KW-0479">Metal-binding</keyword>
<keyword evidence="4" id="KW-0963">Cytoplasm</keyword>
<keyword evidence="8" id="KW-0862">Zinc</keyword>